<comment type="caution">
    <text evidence="4">The sequence shown here is derived from an EMBL/GenBank/DDBJ whole genome shotgun (WGS) entry which is preliminary data.</text>
</comment>
<comment type="similarity">
    <text evidence="1">Belongs to the PC-esterase family. TBL subfamily.</text>
</comment>
<evidence type="ECO:0000256" key="1">
    <source>
        <dbReference type="ARBA" id="ARBA00007727"/>
    </source>
</evidence>
<dbReference type="PANTHER" id="PTHR32285">
    <property type="entry name" value="PROTEIN TRICHOME BIREFRINGENCE-LIKE 9-RELATED"/>
    <property type="match status" value="1"/>
</dbReference>
<gene>
    <name evidence="4" type="ORF">R1sor_014831</name>
</gene>
<dbReference type="EMBL" id="JBJQOH010000004">
    <property type="protein sequence ID" value="KAL3688522.1"/>
    <property type="molecule type" value="Genomic_DNA"/>
</dbReference>
<dbReference type="InterPro" id="IPR029962">
    <property type="entry name" value="TBL"/>
</dbReference>
<dbReference type="InterPro" id="IPR026057">
    <property type="entry name" value="TBL_C"/>
</dbReference>
<keyword evidence="2" id="KW-1133">Transmembrane helix</keyword>
<feature type="domain" description="Trichome birefringence-like C-terminal" evidence="3">
    <location>
        <begin position="320"/>
        <end position="433"/>
    </location>
</feature>
<evidence type="ECO:0000256" key="2">
    <source>
        <dbReference type="SAM" id="Phobius"/>
    </source>
</evidence>
<dbReference type="AlphaFoldDB" id="A0ABD3HD53"/>
<keyword evidence="5" id="KW-1185">Reference proteome</keyword>
<evidence type="ECO:0000259" key="3">
    <source>
        <dbReference type="Pfam" id="PF13839"/>
    </source>
</evidence>
<evidence type="ECO:0000313" key="4">
    <source>
        <dbReference type="EMBL" id="KAL3688522.1"/>
    </source>
</evidence>
<proteinExistence type="inferred from homology"/>
<dbReference type="Pfam" id="PF13839">
    <property type="entry name" value="PC-Esterase"/>
    <property type="match status" value="1"/>
</dbReference>
<feature type="transmembrane region" description="Helical" evidence="2">
    <location>
        <begin position="42"/>
        <end position="60"/>
    </location>
</feature>
<name>A0ABD3HD53_9MARC</name>
<keyword evidence="2" id="KW-0812">Transmembrane</keyword>
<sequence>MELELRNGKNVLSSKLSMGRWMRTGNSKVQAVSFVRSCMSNWFMAVFAVFLLGSSMWIFYQETSELSLMSTLPLLKFFPLGRSSERAERQNRSDVDGSLIKATYIRGKEAVQQFRNHLTCFSESGKWVYDPTPRHLPWNYIGDAFASTCDSRHHWTGPGHVSYEQAEVIAREGNVSAWLVREELKWVWQTNSSCPFWRVNRDDLCRRIGSGRNVMVVGDSLNHEISWSLMNHLVLNGTGYSRLSTNDRTTDGRYEMCNDMFGDGSGFKVSFVRNDRLSPVVHPNVDTDINFYEFPWINLLEDYGVKLLLMNRGAHYEDDVTYAQALRNIFSILSDRFPHLRVIYRNTPPGHMNCETYSAPLTERQNSGQLPDHYHWADFHRQNQLAAKIVEEFQYIYMDVETMLSLRADGHIDKRDCLHYCVPGPLDVSIQHLYNILLLL</sequence>
<reference evidence="4 5" key="1">
    <citation type="submission" date="2024-09" db="EMBL/GenBank/DDBJ databases">
        <title>Chromosome-scale assembly of Riccia sorocarpa.</title>
        <authorList>
            <person name="Paukszto L."/>
        </authorList>
    </citation>
    <scope>NUCLEOTIDE SEQUENCE [LARGE SCALE GENOMIC DNA]</scope>
    <source>
        <strain evidence="4">LP-2024</strain>
        <tissue evidence="4">Aerial parts of the thallus</tissue>
    </source>
</reference>
<keyword evidence="2" id="KW-0472">Membrane</keyword>
<protein>
    <recommendedName>
        <fullName evidence="3">Trichome birefringence-like C-terminal domain-containing protein</fullName>
    </recommendedName>
</protein>
<evidence type="ECO:0000313" key="5">
    <source>
        <dbReference type="Proteomes" id="UP001633002"/>
    </source>
</evidence>
<dbReference type="PANTHER" id="PTHR32285:SF48">
    <property type="entry name" value="PROTEIN TRICHOME BIREFRINGENCE-LIKE 19"/>
    <property type="match status" value="1"/>
</dbReference>
<organism evidence="4 5">
    <name type="scientific">Riccia sorocarpa</name>
    <dbReference type="NCBI Taxonomy" id="122646"/>
    <lineage>
        <taxon>Eukaryota</taxon>
        <taxon>Viridiplantae</taxon>
        <taxon>Streptophyta</taxon>
        <taxon>Embryophyta</taxon>
        <taxon>Marchantiophyta</taxon>
        <taxon>Marchantiopsida</taxon>
        <taxon>Marchantiidae</taxon>
        <taxon>Marchantiales</taxon>
        <taxon>Ricciaceae</taxon>
        <taxon>Riccia</taxon>
    </lineage>
</organism>
<dbReference type="Proteomes" id="UP001633002">
    <property type="component" value="Unassembled WGS sequence"/>
</dbReference>
<accession>A0ABD3HD53</accession>